<evidence type="ECO:0000256" key="7">
    <source>
        <dbReference type="ARBA" id="ARBA00023098"/>
    </source>
</evidence>
<dbReference type="InterPro" id="IPR020610">
    <property type="entry name" value="Thiolase_AS"/>
</dbReference>
<dbReference type="InterPro" id="IPR020617">
    <property type="entry name" value="Thiolase_C"/>
</dbReference>
<comment type="caution">
    <text evidence="14">The sequence shown here is derived from an EMBL/GenBank/DDBJ whole genome shotgun (WGS) entry which is preliminary data.</text>
</comment>
<dbReference type="GO" id="GO:0006635">
    <property type="term" value="P:fatty acid beta-oxidation"/>
    <property type="evidence" value="ECO:0007669"/>
    <property type="project" value="TreeGrafter"/>
</dbReference>
<evidence type="ECO:0000259" key="13">
    <source>
        <dbReference type="Pfam" id="PF02803"/>
    </source>
</evidence>
<feature type="domain" description="Thiolase C-terminal" evidence="13">
    <location>
        <begin position="326"/>
        <end position="465"/>
    </location>
</feature>
<dbReference type="Pfam" id="PF02803">
    <property type="entry name" value="Thiolase_C"/>
    <property type="match status" value="1"/>
</dbReference>
<keyword evidence="9 11" id="KW-0012">Acyltransferase</keyword>
<name>A0A8J2MAY0_9BILA</name>
<keyword evidence="4" id="KW-0963">Cytoplasm</keyword>
<dbReference type="OrthoDB" id="5404651at2759"/>
<dbReference type="Gene3D" id="3.40.47.10">
    <property type="match status" value="1"/>
</dbReference>
<sequence>MSRCLLSINSGDVCRIRALYTISCCFSSSKTFATTGKAFSKPGQPNIVLVDAVRTPFLQSRTIFKNMMAVDLQRAALSALVDRTKVNVDEVGHIVCGTVIQEHKTSNVAREAALTAGFSKKVPAHTVTLACISSNVAITYVMNMLATGCCNAGIAGGVELLSDVPIRYNRKARSAMLSLDKAKKLPDKLTAIKNIAVNFFSPELPTVAEFTTGETMGHSGDRLAAAFGVSRREQDEFALRSHVLADRAVKENLLSDVVPVFVSGSKPMIVRKDNGIRVSSMEKLSYLKPAFVKPHGTVTPGNSSFLTDGASASLIMTEDYALKKGYKPKAYLRDFQYVAQDPTDQLLLSPAYAIPKLMDKVGLTLKDVDVFEIHEAFAGQVLANLNAMDSDYFCKEMLKRPAKYGRIPEEKLNTWGGSLSLGHPFGATGVRLVSHASNRLQHEQKHLGIVAACAAGGHGIAMLIENYSK</sequence>
<proteinExistence type="inferred from homology"/>
<dbReference type="InterPro" id="IPR020616">
    <property type="entry name" value="Thiolase_N"/>
</dbReference>
<evidence type="ECO:0000256" key="9">
    <source>
        <dbReference type="ARBA" id="ARBA00023315"/>
    </source>
</evidence>
<keyword evidence="5 11" id="KW-0808">Transferase</keyword>
<dbReference type="PANTHER" id="PTHR18919:SF153">
    <property type="entry name" value="TRIFUNCTIONAL ENZYME SUBUNIT BETA, MITOCHONDRIAL"/>
    <property type="match status" value="1"/>
</dbReference>
<evidence type="ECO:0000256" key="2">
    <source>
        <dbReference type="ARBA" id="ARBA00005005"/>
    </source>
</evidence>
<evidence type="ECO:0000313" key="14">
    <source>
        <dbReference type="EMBL" id="CAG9539121.1"/>
    </source>
</evidence>
<evidence type="ECO:0000256" key="11">
    <source>
        <dbReference type="RuleBase" id="RU003557"/>
    </source>
</evidence>
<accession>A0A8J2MAY0</accession>
<dbReference type="PROSITE" id="PS00098">
    <property type="entry name" value="THIOLASE_1"/>
    <property type="match status" value="1"/>
</dbReference>
<dbReference type="PROSITE" id="PS00737">
    <property type="entry name" value="THIOLASE_2"/>
    <property type="match status" value="1"/>
</dbReference>
<dbReference type="PANTHER" id="PTHR18919">
    <property type="entry name" value="ACETYL-COA C-ACYLTRANSFERASE"/>
    <property type="match status" value="1"/>
</dbReference>
<dbReference type="GO" id="GO:0005739">
    <property type="term" value="C:mitochondrion"/>
    <property type="evidence" value="ECO:0007669"/>
    <property type="project" value="UniProtKB-SubCell"/>
</dbReference>
<dbReference type="CDD" id="cd00751">
    <property type="entry name" value="thiolase"/>
    <property type="match status" value="1"/>
</dbReference>
<dbReference type="FunFam" id="3.40.47.10:FF:000011">
    <property type="entry name" value="3-ketoacyl-CoA thiolase"/>
    <property type="match status" value="1"/>
</dbReference>
<comment type="pathway">
    <text evidence="2">Lipid metabolism; fatty acid beta-oxidation.</text>
</comment>
<comment type="subcellular location">
    <subcellularLocation>
        <location evidence="1">Mitochondrion</location>
    </subcellularLocation>
</comment>
<dbReference type="InterPro" id="IPR020615">
    <property type="entry name" value="Thiolase_acyl_enz_int_AS"/>
</dbReference>
<protein>
    <recommendedName>
        <fullName evidence="10">acetyl-CoA C-acyltransferase</fullName>
        <ecNumber evidence="10">2.3.1.16</ecNumber>
    </recommendedName>
</protein>
<evidence type="ECO:0000256" key="5">
    <source>
        <dbReference type="ARBA" id="ARBA00022679"/>
    </source>
</evidence>
<evidence type="ECO:0000259" key="12">
    <source>
        <dbReference type="Pfam" id="PF00108"/>
    </source>
</evidence>
<evidence type="ECO:0000256" key="10">
    <source>
        <dbReference type="ARBA" id="ARBA00024073"/>
    </source>
</evidence>
<dbReference type="EC" id="2.3.1.16" evidence="10"/>
<evidence type="ECO:0000256" key="3">
    <source>
        <dbReference type="ARBA" id="ARBA00010982"/>
    </source>
</evidence>
<keyword evidence="6" id="KW-0276">Fatty acid metabolism</keyword>
<dbReference type="InterPro" id="IPR002155">
    <property type="entry name" value="Thiolase"/>
</dbReference>
<dbReference type="NCBIfam" id="TIGR01930">
    <property type="entry name" value="AcCoA-C-Actrans"/>
    <property type="match status" value="1"/>
</dbReference>
<evidence type="ECO:0000256" key="4">
    <source>
        <dbReference type="ARBA" id="ARBA00022490"/>
    </source>
</evidence>
<evidence type="ECO:0000256" key="8">
    <source>
        <dbReference type="ARBA" id="ARBA00023128"/>
    </source>
</evidence>
<dbReference type="InterPro" id="IPR016039">
    <property type="entry name" value="Thiolase-like"/>
</dbReference>
<organism evidence="14 15">
    <name type="scientific">Cercopithifilaria johnstoni</name>
    <dbReference type="NCBI Taxonomy" id="2874296"/>
    <lineage>
        <taxon>Eukaryota</taxon>
        <taxon>Metazoa</taxon>
        <taxon>Ecdysozoa</taxon>
        <taxon>Nematoda</taxon>
        <taxon>Chromadorea</taxon>
        <taxon>Rhabditida</taxon>
        <taxon>Spirurina</taxon>
        <taxon>Spiruromorpha</taxon>
        <taxon>Filarioidea</taxon>
        <taxon>Onchocercidae</taxon>
        <taxon>Cercopithifilaria</taxon>
    </lineage>
</organism>
<dbReference type="PROSITE" id="PS00099">
    <property type="entry name" value="THIOLASE_3"/>
    <property type="match status" value="1"/>
</dbReference>
<dbReference type="EMBL" id="CAKAEH010001747">
    <property type="protein sequence ID" value="CAG9539121.1"/>
    <property type="molecule type" value="Genomic_DNA"/>
</dbReference>
<dbReference type="AlphaFoldDB" id="A0A8J2MAY0"/>
<gene>
    <name evidence="14" type="ORF">CJOHNSTONI_LOCUS8749</name>
</gene>
<keyword evidence="15" id="KW-1185">Reference proteome</keyword>
<reference evidence="14" key="1">
    <citation type="submission" date="2021-09" db="EMBL/GenBank/DDBJ databases">
        <authorList>
            <consortium name="Pathogen Informatics"/>
        </authorList>
    </citation>
    <scope>NUCLEOTIDE SEQUENCE</scope>
</reference>
<dbReference type="GO" id="GO:0003988">
    <property type="term" value="F:acetyl-CoA C-acyltransferase activity"/>
    <property type="evidence" value="ECO:0007669"/>
    <property type="project" value="UniProtKB-EC"/>
</dbReference>
<dbReference type="InterPro" id="IPR020613">
    <property type="entry name" value="Thiolase_CS"/>
</dbReference>
<dbReference type="Proteomes" id="UP000746747">
    <property type="component" value="Unassembled WGS sequence"/>
</dbReference>
<keyword evidence="8" id="KW-0496">Mitochondrion</keyword>
<comment type="similarity">
    <text evidence="3 11">Belongs to the thiolase-like superfamily. Thiolase family.</text>
</comment>
<dbReference type="SUPFAM" id="SSF53901">
    <property type="entry name" value="Thiolase-like"/>
    <property type="match status" value="2"/>
</dbReference>
<dbReference type="Pfam" id="PF00108">
    <property type="entry name" value="Thiolase_N"/>
    <property type="match status" value="1"/>
</dbReference>
<evidence type="ECO:0000256" key="1">
    <source>
        <dbReference type="ARBA" id="ARBA00004173"/>
    </source>
</evidence>
<evidence type="ECO:0000313" key="15">
    <source>
        <dbReference type="Proteomes" id="UP000746747"/>
    </source>
</evidence>
<keyword evidence="7" id="KW-0443">Lipid metabolism</keyword>
<feature type="domain" description="Thiolase N-terminal" evidence="12">
    <location>
        <begin position="47"/>
        <end position="319"/>
    </location>
</feature>
<evidence type="ECO:0000256" key="6">
    <source>
        <dbReference type="ARBA" id="ARBA00022832"/>
    </source>
</evidence>